<name>A0A5C3Q817_9AGAR</name>
<gene>
    <name evidence="2" type="ORF">BDV98DRAFT_574760</name>
</gene>
<accession>A0A5C3Q817</accession>
<reference evidence="2 3" key="1">
    <citation type="journal article" date="2019" name="Nat. Ecol. Evol.">
        <title>Megaphylogeny resolves global patterns of mushroom evolution.</title>
        <authorList>
            <person name="Varga T."/>
            <person name="Krizsan K."/>
            <person name="Foldi C."/>
            <person name="Dima B."/>
            <person name="Sanchez-Garcia M."/>
            <person name="Sanchez-Ramirez S."/>
            <person name="Szollosi G.J."/>
            <person name="Szarkandi J.G."/>
            <person name="Papp V."/>
            <person name="Albert L."/>
            <person name="Andreopoulos W."/>
            <person name="Angelini C."/>
            <person name="Antonin V."/>
            <person name="Barry K.W."/>
            <person name="Bougher N.L."/>
            <person name="Buchanan P."/>
            <person name="Buyck B."/>
            <person name="Bense V."/>
            <person name="Catcheside P."/>
            <person name="Chovatia M."/>
            <person name="Cooper J."/>
            <person name="Damon W."/>
            <person name="Desjardin D."/>
            <person name="Finy P."/>
            <person name="Geml J."/>
            <person name="Haridas S."/>
            <person name="Hughes K."/>
            <person name="Justo A."/>
            <person name="Karasinski D."/>
            <person name="Kautmanova I."/>
            <person name="Kiss B."/>
            <person name="Kocsube S."/>
            <person name="Kotiranta H."/>
            <person name="LaButti K.M."/>
            <person name="Lechner B.E."/>
            <person name="Liimatainen K."/>
            <person name="Lipzen A."/>
            <person name="Lukacs Z."/>
            <person name="Mihaltcheva S."/>
            <person name="Morgado L.N."/>
            <person name="Niskanen T."/>
            <person name="Noordeloos M.E."/>
            <person name="Ohm R.A."/>
            <person name="Ortiz-Santana B."/>
            <person name="Ovrebo C."/>
            <person name="Racz N."/>
            <person name="Riley R."/>
            <person name="Savchenko A."/>
            <person name="Shiryaev A."/>
            <person name="Soop K."/>
            <person name="Spirin V."/>
            <person name="Szebenyi C."/>
            <person name="Tomsovsky M."/>
            <person name="Tulloss R.E."/>
            <person name="Uehling J."/>
            <person name="Grigoriev I.V."/>
            <person name="Vagvolgyi C."/>
            <person name="Papp T."/>
            <person name="Martin F.M."/>
            <person name="Miettinen O."/>
            <person name="Hibbett D.S."/>
            <person name="Nagy L.G."/>
        </authorList>
    </citation>
    <scope>NUCLEOTIDE SEQUENCE [LARGE SCALE GENOMIC DNA]</scope>
    <source>
        <strain evidence="2 3">CBS 309.79</strain>
    </source>
</reference>
<feature type="compositionally biased region" description="Pro residues" evidence="1">
    <location>
        <begin position="1"/>
        <end position="16"/>
    </location>
</feature>
<dbReference type="EMBL" id="ML178849">
    <property type="protein sequence ID" value="TFK97199.1"/>
    <property type="molecule type" value="Genomic_DNA"/>
</dbReference>
<proteinExistence type="predicted"/>
<sequence>MHSAPHVPPTHGPRPSPSASTAFHPTPLTHKPSGKYSTNPEWARLPFPYTPQPKRFYRRLPHLLLNHPRPHTGTILLRVSMQPLHVPHPLIRPVPCPRVLAQRRHSKLRILCEFGLQHVYDAGMGSNSTSAEG</sequence>
<evidence type="ECO:0000313" key="2">
    <source>
        <dbReference type="EMBL" id="TFK97199.1"/>
    </source>
</evidence>
<protein>
    <submittedName>
        <fullName evidence="2">Uncharacterized protein</fullName>
    </submittedName>
</protein>
<feature type="region of interest" description="Disordered" evidence="1">
    <location>
        <begin position="1"/>
        <end position="41"/>
    </location>
</feature>
<dbReference type="Proteomes" id="UP000305067">
    <property type="component" value="Unassembled WGS sequence"/>
</dbReference>
<evidence type="ECO:0000313" key="3">
    <source>
        <dbReference type="Proteomes" id="UP000305067"/>
    </source>
</evidence>
<evidence type="ECO:0000256" key="1">
    <source>
        <dbReference type="SAM" id="MobiDB-lite"/>
    </source>
</evidence>
<feature type="non-terminal residue" evidence="2">
    <location>
        <position position="133"/>
    </location>
</feature>
<keyword evidence="3" id="KW-1185">Reference proteome</keyword>
<organism evidence="2 3">
    <name type="scientific">Pterulicium gracile</name>
    <dbReference type="NCBI Taxonomy" id="1884261"/>
    <lineage>
        <taxon>Eukaryota</taxon>
        <taxon>Fungi</taxon>
        <taxon>Dikarya</taxon>
        <taxon>Basidiomycota</taxon>
        <taxon>Agaricomycotina</taxon>
        <taxon>Agaricomycetes</taxon>
        <taxon>Agaricomycetidae</taxon>
        <taxon>Agaricales</taxon>
        <taxon>Pleurotineae</taxon>
        <taxon>Pterulaceae</taxon>
        <taxon>Pterulicium</taxon>
    </lineage>
</organism>
<dbReference type="AlphaFoldDB" id="A0A5C3Q817"/>